<accession>A0ABU4C5T9</accession>
<sequence>RPVPAGVRGELYVLGSSLARGYVHRAGLTAGRFVACPFGAGGRMYRTGDVVRWVAASDGPPVLEFLGRSDFQVKIRGFRIELGEIDAVLAAHPVVEFAHTVGHDDGSGSSRLVSYVLSAPGVEVETRALAEFVGERLPGYMVPSAIMVLDSLPLTPAGKLDRNALPAPVFARRNEFTAPQTPAEQAIAAVFADVVGEPTIGLDDNFFDLGGNSLSATQVVSRVGAALGTRISVRTLFDNPTVRALAIAALSETTVERPALVAGERPATIPLSPAQQRMWFLNQFDTSSAAYNIPLALRMSGRIDVATLRAALGDVLERHEALRTVYPATETGAHQVIVPVESISLDLTPSRLSGEDLSGAILRHASAGFDVTIDVPLRVHLFRESRSEHILLFVVHHISADGWSFIPLASDVMTSYAARTAGDAPAWNALPVQYADYAVWQRQLLGDEHDPQSLAAGQIAYWKRTLAGLPDQVDLPTDRPRPPAPSNRGGTVRLALGGDSHLRLLDVARTHHASLFMVVHTALAALLSRIGAGPDVAIGTSVAGRGEQSLDGLVGMFVNTLVLRTDVQPESTGAELLEQVRRVDLEAFSHVDVPFEQLVDAINPTRSTAFHPLFQVALALQNLQTPTLELPGLDVSALEIESPIAKFDLNFVLGERHDEEGNPTGLDLELGYAKDLFDEDTALRIGESFLRVLTGLTRDPRTTVGDLDLLGDEARLGLLALSHGATRDTAQRTLVGLLDDQARTTPDAPAVLWRDTALTYAEFDARANRLARRLIGDGVGPDVVVAVDIPRSLDLLVAVHAVVRAGGTYTPLEPGQPAQRNSDIVEQSGASAVLTSSALLTQTGTTRYGVRAIVPADPDPAEFGGEPIRDDERVAPLRPDNTAYVLFTSGSTGRPKGVAVSHAAIAAQLEWLRAQYALSTADTMLFKTPVTFDVSVWECFAPLVSGARLVVAEPDGHRDPEYLSGVLRAHGVTVVHFVPAMLAAVTSGPGLDDLPALRHVLVGGEAVSPETIDDFRASHPAEIDNTYGPTEAAVTTTFFAARSDNSDTVPIGLPVWNTSTLVLDGRLRPVPVGVAGELYLGGVQLARGYLGRPDLTAERFVADPFSTSGARLYRTGDLVRWNADGRLEYLGRTDFQVKVRGFRIELGEIVSALLRHEDVDQAIVVPHSDPHTGDHLVGYVVPRRGSTLDRDAVLAEAAGSLPSYMIPSLLITLAELPLTPNGKVDQNALPAPVFTVKAEYTAPRTESERIVAGIFAELLGVPRVGVDDNFFELGGNSLSATKLSTRIGVATETRVAIRDVFDAPTVAALARRLDGHGPTTPIAPLTAAVRPDRIPLSLAQQRMWFLNQFETSSPAYNLPAAVRLTGPLDTAALAAAIDDLITRHESLRTVFPDSRGGPHQVILEPGEFTPDAAPVRVDEAGLRADLEQFLLTGFDVSQAVPLRVKVYSLGDTEHVLALVVHHISADGVSMEPLIRDVMIAYSSRAAGRAPTWAPLPVQYADYALWQREVLGAESDPGSLAAAQLEYWTRTLAGVPDQLYLPGDRGRPAVPSHRGAATRFTLDADTHRALAELARANGASIFMVAHAALSVLLGRLSTSSDITVGTAIAGRGRVELDDIIGMFVNTLVLRTTLDPGASFVSLLEQARDVGLEAFAHADLPFERLVEVLSPVRSTSHHPLFQVALGVQAVSADRLELDGLSVEPLTLDASIAKFDLHFTLTERLGDASEAAGIDAELVYATDIFDESTAAEYATRLRRIFEAVVADPQRPIGDIPVLGDEEYAALTPVRGADPRPVQMLPEILADAVAAAPDGPAVVFDEESLTYRDLDERSNQLARLLVDRGVGPETRVALALPRSVESVVAVWAVAKTGAAFVPVDPGYPADRILHMVQDSGAMVGITVSAKQDLLPDSIRWMLLDDPAVEVRCTHESRLPLTNRDRMRPILSDQVAYVIYTSGSTGRPKGVAVTHRGLMNLVTDERELLGVTSRSRTLHFASPSFDASVFEMLMALGAGATMVIAPPTIYGGSELAELLAAEHVTHAFSTPAALASVDHHGLDDLAVVVVAGDVCPPELVARWAPGRRMVNAYGPSEATIMSSITEPLRAGEPVTIGGPSRGVRALVLDGRLRPVPVGVPGELYVGGPSLARGYLGRPGLTAERFVADPYGEPGDLMYRTGDLVRWRENRVLDFVGRTDHQVKIRGFRIELGEIDAALTAHPQIEYATTIGYEHPNGETSLVAYVLPFTGEDVDRVEVANFVGRTLPAYMVPASVTLLDALPLTPAGKLDRAALPEPIFAAAATTFEAPRNPMEVIVAGIFADILALPEIGIHDSFFDLGGNSLLATQVVSRINAALDVHVGVREVFESPTVAALAARITETTAHSVRRPALTAKPRPEHIPLSLAQQRMWFINQFDTASPAYNLPVALRLSGEVDLRAMQIAIADLVGRHEALRTVYPDSADGPHQVIVPAGDAVPDLTPVTAHPDDVLERVLALVTTGFDVTADVPLRARMYRVGADDYVLVMVAHHISGDGWSLAPLARDVMLAYTARAEGHVPRWTPLPVQYADYSLWQRELLGDEADPESVAAAQIAYWTRTLEGLPDRLSLPTDRPRPAVASHRGAHVPFTIGAGTHRALLALARGRNTSLFMVMHTALAVLLARLSNESDIAVGAPIAGRGEESLDELVGMFVNTLVLRTPVDLASSFADSLADARSVDLNAFAHSDIPFERLVDVLNPARSRAHHPLFQVAFSFQNLATTTLELPGLHVEGLDVPNTISNFDLHLTLSEKHDADGSPDVIEAQFTYATDLFDESTVRAFAERFTRVLESVVQDPDVAVGAIDLLDGPERQSVLADFNDSGVDLPPTTLAELFSAQVSRTPDKAAVFFEGTELTYAEFDRRVDALAHRLIARGVGPESVVGLAMNRSIELLVGMYAVLRAGGAYLPIDLTHPADRLAYVLATARPACILTTSSDGFASVNVPVIEIDSIDLAGSPREPVTDAHRLAPLRPENTAYLIFTSGSTGRPKGVAVTHAAIANQLRWKQHEYPLDTTDAVVQKTPVTFDLSVWELFWPLTTGARLVIARPDGHRDPAYLADLMRQQCVTTAHFVPSLLEAFLADAGEQPALRRVLCIGEALPVDTAARFRRRFGTVALHNLYGPTEAAVSVTAWTHTAGDIDTVPIGGPEWNTQVFVLDARLNPVPVGVAGELYLAGEQLARGYVARADLTAERFVANPFGASGSRLYRTGDVVRWRVRDSRGVLEYLERSDFQVKVRGFRIELGEIESALVSSAAVGQAVVVAHQHPHTGTALIAYVVPEDGAAVDSAAVLAAVGAAVPSYMVPAALVVLAQLPLTSNGKLDRKALPAPDFASATDEYRAPATPTEEAVAAVFADVLGVDQVGAAANFFDLGGNSLVATRVVARLSERLGRRVEIRTLFEAPTVAALAALLDSIEATAPARPALTPAVRPERIPLSSAQRRMWFLNRFDPNSAVHNIPAAVRLSGALDVDALQHAVADVVRRHESLRTVYPDSADGPHQVILPVDRVGGELSVVATDEAALPAQIAGLVTTGFDVTTEVPVRVRIFRISPTEHVLALVVHHISGDGWSMAPMVRDVMTAYAARSADTTPDWAPLPVQYADYALWQRALLGDEADPESVSARQLAFWTQTLAGAPDQLDLPTDCPRPAVASYRGGTVDFAVPADLHGTLLGTARDANASLFMLVHSALAVLLSRLSGTGDIAIGTPVAGRGERELDDLIGMFVNTLVLRQQVDGGRTFAELVADVRETDLAAFSHADVPFERLVEVVNPSRSTGRHPLFQVMLTFQNLDQATLQLGDLSMSGVDFDVDIAKFDLQLTLMEQFDSAGSPDGIAARLTYASDLFDEPSMHVFGQRFLQILRAAADSPDTAVGDIDVLGSGERKQIAGTNATSHEVPAGTLASLFDTRVAADPDRIAVIFDRDELTYADFDARVNRLARGLIEQGVGPESVVAVAMRRSIDLLVAIYAVVKAGGAYLPVDPDHPAERTAYVLDTARPACVLVSGAGLPGGGSVPVIDVASEDFSGFDDSPVTDADRLWPLSPANTAYVIFTSGSTGRPKGVAVTHGAIVNRLLWMQHEYTLTSADVVLQKTPVTFDVSVWELFWPLQVGASLVIAAPDGHRDPRYLTGLMQERHVTTTHFVPSMLSVFTAEPAAAQCDSLRLVFCSGEALTPEQVSRFRAVSGADLHNLYGPTEAAVDVTYWETGAADTVTVPIGRPVWNTQVHVLDARLHPVPNGVAGELYLAGDQLARGYLNRADLSADRFVANPHAAGGRMYRTGDLVRRRTDGALEYLGRTDFQVKLRGQRIELGEIETALETHPDVSQAVVVVHRDDRGEEALVAYLVGRRAADWSDVRAYLSARVPSYMIPARVVHLDTLPLSVNGKLDRPALPAPAARSAADEYQAPRTAAERAVATVFADVLGIDRVGVTDSFFDLGGNSLIATRVASALGSELGIDFPLQWMFSDPTPQSLGQRIQKWANDGVDGAGASLDVLLPIRTRGTAEPLFCVHPFIGVAWSYAGLGRELTQDRPIYGLQSPALTEDEPHLETITDFAARYVREIRSVQPHGPYHLVGWSLGGVIAHEMAVQLQDAGEEVRLLGLLDSYVGIDRSVENSATTADLLGGVGLDLPDDSVLDELAPDGQFDAERAAALLRVVGGPLAALTAPELERIYGNALRAPALIDAHRPRAFDGDLVFFTAALDDGFHVDPVTCWGQFVRGSIDEHPVDATHWTMTTPDALAAIAPHLERPRRRPRHAAPDTGRDSDPDDSANRPHSVR</sequence>
<keyword evidence="3" id="KW-0597">Phosphoprotein</keyword>
<keyword evidence="7" id="KW-1185">Reference proteome</keyword>
<dbReference type="Gene3D" id="3.30.559.10">
    <property type="entry name" value="Chloramphenicol acetyltransferase-like domain"/>
    <property type="match status" value="4"/>
</dbReference>
<dbReference type="Pfam" id="PF00550">
    <property type="entry name" value="PP-binding"/>
    <property type="match status" value="5"/>
</dbReference>
<dbReference type="NCBIfam" id="NF004282">
    <property type="entry name" value="PRK05691.1"/>
    <property type="match status" value="5"/>
</dbReference>
<dbReference type="CDD" id="cd17646">
    <property type="entry name" value="A_NRPS_AB3403-like"/>
    <property type="match status" value="3"/>
</dbReference>
<dbReference type="Pfam" id="PF00975">
    <property type="entry name" value="Thioesterase"/>
    <property type="match status" value="1"/>
</dbReference>
<reference evidence="6 7" key="1">
    <citation type="submission" date="2023-10" db="EMBL/GenBank/DDBJ databases">
        <title>Development of a sustainable strategy for remediation of hydrocarbon-contaminated territories based on the waste exchange concept.</title>
        <authorList>
            <person name="Krivoruchko A."/>
        </authorList>
    </citation>
    <scope>NUCLEOTIDE SEQUENCE [LARGE SCALE GENOMIC DNA]</scope>
    <source>
        <strain evidence="6 7">IEGM 60</strain>
    </source>
</reference>
<dbReference type="PROSITE" id="PS00012">
    <property type="entry name" value="PHOSPHOPANTETHEINE"/>
    <property type="match status" value="5"/>
</dbReference>
<dbReference type="InterPro" id="IPR000873">
    <property type="entry name" value="AMP-dep_synth/lig_dom"/>
</dbReference>
<dbReference type="InterPro" id="IPR020802">
    <property type="entry name" value="TesA-like"/>
</dbReference>
<dbReference type="InterPro" id="IPR006162">
    <property type="entry name" value="Ppantetheine_attach_site"/>
</dbReference>
<dbReference type="SUPFAM" id="SSF47336">
    <property type="entry name" value="ACP-like"/>
    <property type="match status" value="5"/>
</dbReference>
<dbReference type="InterPro" id="IPR001242">
    <property type="entry name" value="Condensation_dom"/>
</dbReference>
<feature type="non-terminal residue" evidence="6">
    <location>
        <position position="1"/>
    </location>
</feature>
<dbReference type="Gene3D" id="3.40.50.1820">
    <property type="entry name" value="alpha/beta hydrolase"/>
    <property type="match status" value="1"/>
</dbReference>
<dbReference type="Pfam" id="PF00501">
    <property type="entry name" value="AMP-binding"/>
    <property type="match status" value="4"/>
</dbReference>
<dbReference type="PANTHER" id="PTHR45527">
    <property type="entry name" value="NONRIBOSOMAL PEPTIDE SYNTHETASE"/>
    <property type="match status" value="1"/>
</dbReference>
<dbReference type="InterPro" id="IPR025110">
    <property type="entry name" value="AMP-bd_C"/>
</dbReference>
<dbReference type="InterPro" id="IPR036736">
    <property type="entry name" value="ACP-like_sf"/>
</dbReference>
<dbReference type="Gene3D" id="3.30.300.30">
    <property type="match status" value="5"/>
</dbReference>
<feature type="domain" description="Carrier" evidence="5">
    <location>
        <begin position="178"/>
        <end position="253"/>
    </location>
</feature>
<dbReference type="RefSeq" id="WP_317567258.1">
    <property type="nucleotide sequence ID" value="NZ_JAWLKA010000001.1"/>
</dbReference>
<dbReference type="Pfam" id="PF13193">
    <property type="entry name" value="AMP-binding_C"/>
    <property type="match status" value="5"/>
</dbReference>
<dbReference type="Gene3D" id="1.10.1200.10">
    <property type="entry name" value="ACP-like"/>
    <property type="match status" value="4"/>
</dbReference>
<evidence type="ECO:0000259" key="5">
    <source>
        <dbReference type="PROSITE" id="PS50075"/>
    </source>
</evidence>
<dbReference type="Proteomes" id="UP001185737">
    <property type="component" value="Unassembled WGS sequence"/>
</dbReference>
<dbReference type="InterPro" id="IPR010071">
    <property type="entry name" value="AA_adenyl_dom"/>
</dbReference>
<name>A0ABU4C5T9_RHOJO</name>
<feature type="domain" description="Carrier" evidence="5">
    <location>
        <begin position="2299"/>
        <end position="2374"/>
    </location>
</feature>
<dbReference type="SMART" id="SM00823">
    <property type="entry name" value="PKS_PP"/>
    <property type="match status" value="5"/>
</dbReference>
<feature type="region of interest" description="Disordered" evidence="4">
    <location>
        <begin position="472"/>
        <end position="491"/>
    </location>
</feature>
<evidence type="ECO:0000256" key="2">
    <source>
        <dbReference type="ARBA" id="ARBA00022450"/>
    </source>
</evidence>
<dbReference type="SUPFAM" id="SSF52777">
    <property type="entry name" value="CoA-dependent acyltransferases"/>
    <property type="match status" value="8"/>
</dbReference>
<dbReference type="InterPro" id="IPR020806">
    <property type="entry name" value="PKS_PP-bd"/>
</dbReference>
<dbReference type="NCBIfam" id="TIGR01733">
    <property type="entry name" value="AA-adenyl-dom"/>
    <property type="match status" value="4"/>
</dbReference>
<feature type="domain" description="Carrier" evidence="5">
    <location>
        <begin position="1242"/>
        <end position="1317"/>
    </location>
</feature>
<dbReference type="InterPro" id="IPR029058">
    <property type="entry name" value="AB_hydrolase_fold"/>
</dbReference>
<organism evidence="6 7">
    <name type="scientific">Rhodococcus jostii</name>
    <dbReference type="NCBI Taxonomy" id="132919"/>
    <lineage>
        <taxon>Bacteria</taxon>
        <taxon>Bacillati</taxon>
        <taxon>Actinomycetota</taxon>
        <taxon>Actinomycetes</taxon>
        <taxon>Mycobacteriales</taxon>
        <taxon>Nocardiaceae</taxon>
        <taxon>Rhodococcus</taxon>
    </lineage>
</organism>
<dbReference type="Gene3D" id="3.30.559.30">
    <property type="entry name" value="Nonribosomal peptide synthetase, condensation domain"/>
    <property type="match status" value="4"/>
</dbReference>
<dbReference type="PROSITE" id="PS50075">
    <property type="entry name" value="CARRIER"/>
    <property type="match status" value="5"/>
</dbReference>
<evidence type="ECO:0000256" key="3">
    <source>
        <dbReference type="ARBA" id="ARBA00022553"/>
    </source>
</evidence>
<proteinExistence type="predicted"/>
<evidence type="ECO:0000313" key="6">
    <source>
        <dbReference type="EMBL" id="MDV6278904.1"/>
    </source>
</evidence>
<gene>
    <name evidence="6" type="ORF">R3Q59_00005</name>
</gene>
<dbReference type="InterPro" id="IPR020845">
    <property type="entry name" value="AMP-binding_CS"/>
</dbReference>
<dbReference type="NCBIfam" id="NF003417">
    <property type="entry name" value="PRK04813.1"/>
    <property type="match status" value="5"/>
</dbReference>
<dbReference type="InterPro" id="IPR045851">
    <property type="entry name" value="AMP-bd_C_sf"/>
</dbReference>
<comment type="cofactor">
    <cofactor evidence="1">
        <name>pantetheine 4'-phosphate</name>
        <dbReference type="ChEBI" id="CHEBI:47942"/>
    </cofactor>
</comment>
<dbReference type="CDD" id="cd19540">
    <property type="entry name" value="LCL_NRPS-like"/>
    <property type="match status" value="4"/>
</dbReference>
<dbReference type="SUPFAM" id="SSF56801">
    <property type="entry name" value="Acetyl-CoA synthetase-like"/>
    <property type="match status" value="5"/>
</dbReference>
<dbReference type="SMART" id="SM00824">
    <property type="entry name" value="PKS_TE"/>
    <property type="match status" value="1"/>
</dbReference>
<dbReference type="SUPFAM" id="SSF53474">
    <property type="entry name" value="alpha/beta-Hydrolases"/>
    <property type="match status" value="1"/>
</dbReference>
<dbReference type="PROSITE" id="PS00455">
    <property type="entry name" value="AMP_BINDING"/>
    <property type="match status" value="4"/>
</dbReference>
<dbReference type="Pfam" id="PF00668">
    <property type="entry name" value="Condensation"/>
    <property type="match status" value="4"/>
</dbReference>
<evidence type="ECO:0000256" key="4">
    <source>
        <dbReference type="SAM" id="MobiDB-lite"/>
    </source>
</evidence>
<evidence type="ECO:0000313" key="7">
    <source>
        <dbReference type="Proteomes" id="UP001185737"/>
    </source>
</evidence>
<protein>
    <submittedName>
        <fullName evidence="6">Non-ribosomal peptide synthase/polyketide synthase</fullName>
    </submittedName>
</protein>
<dbReference type="InterPro" id="IPR023213">
    <property type="entry name" value="CAT-like_dom_sf"/>
</dbReference>
<dbReference type="Gene3D" id="2.30.38.10">
    <property type="entry name" value="Luciferase, Domain 3"/>
    <property type="match status" value="5"/>
</dbReference>
<evidence type="ECO:0000256" key="1">
    <source>
        <dbReference type="ARBA" id="ARBA00001957"/>
    </source>
</evidence>
<feature type="domain" description="Carrier" evidence="5">
    <location>
        <begin position="3364"/>
        <end position="3439"/>
    </location>
</feature>
<keyword evidence="2" id="KW-0596">Phosphopantetheine</keyword>
<feature type="region of interest" description="Disordered" evidence="4">
    <location>
        <begin position="4760"/>
        <end position="4795"/>
    </location>
</feature>
<dbReference type="InterPro" id="IPR009081">
    <property type="entry name" value="PP-bd_ACP"/>
</dbReference>
<dbReference type="EMBL" id="JAWLKA010000001">
    <property type="protein sequence ID" value="MDV6278904.1"/>
    <property type="molecule type" value="Genomic_DNA"/>
</dbReference>
<comment type="caution">
    <text evidence="6">The sequence shown here is derived from an EMBL/GenBank/DDBJ whole genome shotgun (WGS) entry which is preliminary data.</text>
</comment>
<feature type="domain" description="Carrier" evidence="5">
    <location>
        <begin position="4423"/>
        <end position="4498"/>
    </location>
</feature>
<dbReference type="Gene3D" id="3.40.50.980">
    <property type="match status" value="8"/>
</dbReference>
<dbReference type="InterPro" id="IPR001031">
    <property type="entry name" value="Thioesterase"/>
</dbReference>
<dbReference type="PANTHER" id="PTHR45527:SF1">
    <property type="entry name" value="FATTY ACID SYNTHASE"/>
    <property type="match status" value="1"/>
</dbReference>